<gene>
    <name evidence="6" type="ORF">PQR57_23930</name>
</gene>
<dbReference type="Gene3D" id="1.10.150.120">
    <property type="entry name" value="[2Fe-2S]-binding domain"/>
    <property type="match status" value="1"/>
</dbReference>
<keyword evidence="3" id="KW-0408">Iron</keyword>
<accession>A0ABW9AVR8</accession>
<feature type="region of interest" description="Disordered" evidence="4">
    <location>
        <begin position="1"/>
        <end position="27"/>
    </location>
</feature>
<keyword evidence="1" id="KW-0479">Metal-binding</keyword>
<dbReference type="InterPro" id="IPR036884">
    <property type="entry name" value="2Fe-2S-bd_dom_sf"/>
</dbReference>
<comment type="caution">
    <text evidence="6">The sequence shown here is derived from an EMBL/GenBank/DDBJ whole genome shotgun (WGS) entry which is preliminary data.</text>
</comment>
<dbReference type="EMBL" id="JAQQEZ010000017">
    <property type="protein sequence ID" value="MFM0004058.1"/>
    <property type="molecule type" value="Genomic_DNA"/>
</dbReference>
<dbReference type="RefSeq" id="WP_408179009.1">
    <property type="nucleotide sequence ID" value="NZ_JAQQEZ010000017.1"/>
</dbReference>
<dbReference type="SUPFAM" id="SSF47741">
    <property type="entry name" value="CO dehydrogenase ISP C-domain like"/>
    <property type="match status" value="1"/>
</dbReference>
<evidence type="ECO:0000259" key="5">
    <source>
        <dbReference type="PROSITE" id="PS51085"/>
    </source>
</evidence>
<dbReference type="PROSITE" id="PS51318">
    <property type="entry name" value="TAT"/>
    <property type="match status" value="1"/>
</dbReference>
<dbReference type="InterPro" id="IPR052914">
    <property type="entry name" value="Aldehyde_Oxdr_Iron-Sulfur"/>
</dbReference>
<dbReference type="Pfam" id="PF00111">
    <property type="entry name" value="Fer2"/>
    <property type="match status" value="1"/>
</dbReference>
<evidence type="ECO:0000313" key="6">
    <source>
        <dbReference type="EMBL" id="MFM0004058.1"/>
    </source>
</evidence>
<keyword evidence="2" id="KW-0560">Oxidoreductase</keyword>
<dbReference type="PANTHER" id="PTHR45331">
    <property type="entry name" value="OXIDOREDUCTASE, IRON-SULPHUR BINDING SUBUNIT-RELATED-RELATED"/>
    <property type="match status" value="1"/>
</dbReference>
<protein>
    <submittedName>
        <fullName evidence="6">(2Fe-2S)-binding protein</fullName>
    </submittedName>
</protein>
<dbReference type="InterPro" id="IPR002888">
    <property type="entry name" value="2Fe-2S-bd"/>
</dbReference>
<dbReference type="CDD" id="cd00207">
    <property type="entry name" value="fer2"/>
    <property type="match status" value="1"/>
</dbReference>
<reference evidence="6 7" key="1">
    <citation type="journal article" date="2024" name="Chem. Sci.">
        <title>Discovery of megapolipeptins by genome mining of a Burkholderiales bacteria collection.</title>
        <authorList>
            <person name="Paulo B.S."/>
            <person name="Recchia M.J.J."/>
            <person name="Lee S."/>
            <person name="Fergusson C.H."/>
            <person name="Romanowski S.B."/>
            <person name="Hernandez A."/>
            <person name="Krull N."/>
            <person name="Liu D.Y."/>
            <person name="Cavanagh H."/>
            <person name="Bos A."/>
            <person name="Gray C.A."/>
            <person name="Murphy B.T."/>
            <person name="Linington R.G."/>
            <person name="Eustaquio A.S."/>
        </authorList>
    </citation>
    <scope>NUCLEOTIDE SEQUENCE [LARGE SCALE GENOMIC DNA]</scope>
    <source>
        <strain evidence="6 7">RL17-350-BIC-A</strain>
    </source>
</reference>
<sequence length="229" mass="24590">MAEKKNWMSQDGEVQGQDFSDARKPVTRRRFLQSMGASGVAATNAGLFSAAKSGEADKEPAASQQESAQSVGHIVRLKVNGEIRRINVASNAVLLDVLRDQLQLTGTKKGCDHGQCGACTVHVNDTAVNSCLSLAVMHDGDEITTVEGLQQNGRLHPVQQAFWEHDAYQCGYCTSGQMMSAVAILKDKRIAADDHSLREAMSGNICRCGAYKNIIAAIQDARAKAGRSV</sequence>
<dbReference type="SUPFAM" id="SSF54292">
    <property type="entry name" value="2Fe-2S ferredoxin-like"/>
    <property type="match status" value="1"/>
</dbReference>
<dbReference type="InterPro" id="IPR001041">
    <property type="entry name" value="2Fe-2S_ferredoxin-type"/>
</dbReference>
<dbReference type="PROSITE" id="PS00197">
    <property type="entry name" value="2FE2S_FER_1"/>
    <property type="match status" value="1"/>
</dbReference>
<dbReference type="InterPro" id="IPR006311">
    <property type="entry name" value="TAT_signal"/>
</dbReference>
<evidence type="ECO:0000256" key="3">
    <source>
        <dbReference type="ARBA" id="ARBA00023004"/>
    </source>
</evidence>
<evidence type="ECO:0000313" key="7">
    <source>
        <dbReference type="Proteomes" id="UP001629230"/>
    </source>
</evidence>
<dbReference type="Proteomes" id="UP001629230">
    <property type="component" value="Unassembled WGS sequence"/>
</dbReference>
<feature type="domain" description="2Fe-2S ferredoxin-type" evidence="5">
    <location>
        <begin position="73"/>
        <end position="149"/>
    </location>
</feature>
<dbReference type="PANTHER" id="PTHR45331:SF2">
    <property type="entry name" value="OXIDOREDUCTASE WITH IRON-SULFUR SUBUNIT"/>
    <property type="match status" value="1"/>
</dbReference>
<dbReference type="InterPro" id="IPR006058">
    <property type="entry name" value="2Fe2S_fd_BS"/>
</dbReference>
<dbReference type="PROSITE" id="PS51085">
    <property type="entry name" value="2FE2S_FER_2"/>
    <property type="match status" value="1"/>
</dbReference>
<dbReference type="InterPro" id="IPR012675">
    <property type="entry name" value="Beta-grasp_dom_sf"/>
</dbReference>
<evidence type="ECO:0000256" key="4">
    <source>
        <dbReference type="SAM" id="MobiDB-lite"/>
    </source>
</evidence>
<keyword evidence="7" id="KW-1185">Reference proteome</keyword>
<evidence type="ECO:0000256" key="2">
    <source>
        <dbReference type="ARBA" id="ARBA00023002"/>
    </source>
</evidence>
<proteinExistence type="predicted"/>
<name>A0ABW9AVR8_9BURK</name>
<evidence type="ECO:0000256" key="1">
    <source>
        <dbReference type="ARBA" id="ARBA00022723"/>
    </source>
</evidence>
<organism evidence="6 7">
    <name type="scientific">Paraburkholderia dipogonis</name>
    <dbReference type="NCBI Taxonomy" id="1211383"/>
    <lineage>
        <taxon>Bacteria</taxon>
        <taxon>Pseudomonadati</taxon>
        <taxon>Pseudomonadota</taxon>
        <taxon>Betaproteobacteria</taxon>
        <taxon>Burkholderiales</taxon>
        <taxon>Burkholderiaceae</taxon>
        <taxon>Paraburkholderia</taxon>
    </lineage>
</organism>
<dbReference type="Pfam" id="PF01799">
    <property type="entry name" value="Fer2_2"/>
    <property type="match status" value="1"/>
</dbReference>
<dbReference type="InterPro" id="IPR036010">
    <property type="entry name" value="2Fe-2S_ferredoxin-like_sf"/>
</dbReference>
<dbReference type="Gene3D" id="3.10.20.30">
    <property type="match status" value="1"/>
</dbReference>